<keyword evidence="7" id="KW-0472">Membrane</keyword>
<dbReference type="InterPro" id="IPR001510">
    <property type="entry name" value="Znf_PARP"/>
</dbReference>
<dbReference type="InterPro" id="IPR045339">
    <property type="entry name" value="DUF6534"/>
</dbReference>
<keyword evidence="5" id="KW-0539">Nucleus</keyword>
<dbReference type="EMBL" id="JAYKXP010000325">
    <property type="protein sequence ID" value="KAK7015190.1"/>
    <property type="molecule type" value="Genomic_DNA"/>
</dbReference>
<feature type="transmembrane region" description="Helical" evidence="7">
    <location>
        <begin position="75"/>
        <end position="97"/>
    </location>
</feature>
<keyword evidence="7" id="KW-0812">Transmembrane</keyword>
<keyword evidence="4" id="KW-0862">Zinc</keyword>
<evidence type="ECO:0000313" key="9">
    <source>
        <dbReference type="EMBL" id="KAK7015190.1"/>
    </source>
</evidence>
<dbReference type="Proteomes" id="UP001383192">
    <property type="component" value="Unassembled WGS sequence"/>
</dbReference>
<sequence>MEAPHLTFVLFIMRIEYPETDVDIDIQARNAIPRRGNRLSSVRRLVFLTLLQLVVYKGGYTGGSSRTKIPNSSRGWQVLAVLILDTIQLAMLTESVYTYLVTNYGNPSYLAVLNSSLIGEVMVSNVIAVIVQMFYCWRLWRLSKHNIFVVAIPVALSVASFVLLGYFAGKGLTYHTFLEFKSLDVNDIDDLQPAIKQVVPGIRSRRLLIKIAAITDVAISIAMVGFLHHSKTGFKRSNDMLNRLIIFTFNTGIPVSLSALLAFISINVWKNTFIYMFFFLMQGRLYTNSLLVTLNTREHIREASSRPSQATSGDVYTMGRFAEQTEGDQTPRLTKVHSFRANVQRSIAAMRQHFLGYAPSGISRCQDNVIRKNALRVGFGYSAACAWRHWGCVTPEELKMIKLQIESGINPDGFDSLKKEDQARVCKAIEVGEISEEDKEKPDVEVSFADNNHSSGSGGGIESLIGRNKRSQASEETSLSAKRRRVTRGHREESVSSEKEINKEFNSFAWRLNNSTNAQELHEVSKDVNNPATTKAIDMSIHITIGPKSTVHIANPDRTSLTRLKSPPKLALADFCQKYEVPRNLQEKLEELQIEGAHGLRFISDTIFLSSKLSVGELALLRDAQERWMEECL</sequence>
<gene>
    <name evidence="9" type="ORF">VNI00_019159</name>
</gene>
<proteinExistence type="predicted"/>
<comment type="subcellular location">
    <subcellularLocation>
        <location evidence="1">Nucleus</location>
    </subcellularLocation>
</comment>
<dbReference type="InterPro" id="IPR036957">
    <property type="entry name" value="Znf_PARP_sf"/>
</dbReference>
<evidence type="ECO:0000256" key="3">
    <source>
        <dbReference type="ARBA" id="ARBA00022771"/>
    </source>
</evidence>
<reference evidence="9 10" key="1">
    <citation type="submission" date="2024-01" db="EMBL/GenBank/DDBJ databases">
        <title>A draft genome for a cacao thread blight-causing isolate of Paramarasmius palmivorus.</title>
        <authorList>
            <person name="Baruah I.K."/>
            <person name="Bukari Y."/>
            <person name="Amoako-Attah I."/>
            <person name="Meinhardt L.W."/>
            <person name="Bailey B.A."/>
            <person name="Cohen S.P."/>
        </authorList>
    </citation>
    <scope>NUCLEOTIDE SEQUENCE [LARGE SCALE GENOMIC DNA]</scope>
    <source>
        <strain evidence="9 10">GH-12</strain>
    </source>
</reference>
<dbReference type="Gene3D" id="3.30.1740.10">
    <property type="entry name" value="Zinc finger, PARP-type"/>
    <property type="match status" value="1"/>
</dbReference>
<dbReference type="PROSITE" id="PS50064">
    <property type="entry name" value="ZF_PARP_2"/>
    <property type="match status" value="1"/>
</dbReference>
<keyword evidence="3" id="KW-0863">Zinc-finger</keyword>
<evidence type="ECO:0000256" key="2">
    <source>
        <dbReference type="ARBA" id="ARBA00022723"/>
    </source>
</evidence>
<dbReference type="Pfam" id="PF20152">
    <property type="entry name" value="DUF6534"/>
    <property type="match status" value="1"/>
</dbReference>
<dbReference type="PANTHER" id="PTHR40465">
    <property type="entry name" value="CHROMOSOME 1, WHOLE GENOME SHOTGUN SEQUENCE"/>
    <property type="match status" value="1"/>
</dbReference>
<evidence type="ECO:0000256" key="6">
    <source>
        <dbReference type="SAM" id="MobiDB-lite"/>
    </source>
</evidence>
<protein>
    <recommendedName>
        <fullName evidence="8">PARP-type domain-containing protein</fullName>
    </recommendedName>
</protein>
<dbReference type="AlphaFoldDB" id="A0AAW0AQ90"/>
<dbReference type="GO" id="GO:0008270">
    <property type="term" value="F:zinc ion binding"/>
    <property type="evidence" value="ECO:0007669"/>
    <property type="project" value="UniProtKB-KW"/>
</dbReference>
<dbReference type="Pfam" id="PF00645">
    <property type="entry name" value="zf-PARP"/>
    <property type="match status" value="1"/>
</dbReference>
<feature type="transmembrane region" description="Helical" evidence="7">
    <location>
        <begin position="240"/>
        <end position="266"/>
    </location>
</feature>
<feature type="transmembrane region" description="Helical" evidence="7">
    <location>
        <begin position="272"/>
        <end position="294"/>
    </location>
</feature>
<dbReference type="GO" id="GO:0005634">
    <property type="term" value="C:nucleus"/>
    <property type="evidence" value="ECO:0007669"/>
    <property type="project" value="UniProtKB-SubCell"/>
</dbReference>
<feature type="transmembrane region" description="Helical" evidence="7">
    <location>
        <begin position="147"/>
        <end position="168"/>
    </location>
</feature>
<evidence type="ECO:0000256" key="7">
    <source>
        <dbReference type="SAM" id="Phobius"/>
    </source>
</evidence>
<keyword evidence="10" id="KW-1185">Reference proteome</keyword>
<name>A0AAW0AQ90_9AGAR</name>
<keyword evidence="2" id="KW-0479">Metal-binding</keyword>
<comment type="caution">
    <text evidence="9">The sequence shown here is derived from an EMBL/GenBank/DDBJ whole genome shotgun (WGS) entry which is preliminary data.</text>
</comment>
<evidence type="ECO:0000256" key="1">
    <source>
        <dbReference type="ARBA" id="ARBA00004123"/>
    </source>
</evidence>
<dbReference type="PANTHER" id="PTHR40465:SF1">
    <property type="entry name" value="DUF6534 DOMAIN-CONTAINING PROTEIN"/>
    <property type="match status" value="1"/>
</dbReference>
<evidence type="ECO:0000256" key="4">
    <source>
        <dbReference type="ARBA" id="ARBA00022833"/>
    </source>
</evidence>
<accession>A0AAW0AQ90</accession>
<organism evidence="9 10">
    <name type="scientific">Paramarasmius palmivorus</name>
    <dbReference type="NCBI Taxonomy" id="297713"/>
    <lineage>
        <taxon>Eukaryota</taxon>
        <taxon>Fungi</taxon>
        <taxon>Dikarya</taxon>
        <taxon>Basidiomycota</taxon>
        <taxon>Agaricomycotina</taxon>
        <taxon>Agaricomycetes</taxon>
        <taxon>Agaricomycetidae</taxon>
        <taxon>Agaricales</taxon>
        <taxon>Marasmiineae</taxon>
        <taxon>Marasmiaceae</taxon>
        <taxon>Paramarasmius</taxon>
    </lineage>
</organism>
<feature type="transmembrane region" description="Helical" evidence="7">
    <location>
        <begin position="207"/>
        <end position="228"/>
    </location>
</feature>
<feature type="domain" description="PARP-type" evidence="8">
    <location>
        <begin position="387"/>
        <end position="433"/>
    </location>
</feature>
<dbReference type="SUPFAM" id="SSF57716">
    <property type="entry name" value="Glucocorticoid receptor-like (DNA-binding domain)"/>
    <property type="match status" value="1"/>
</dbReference>
<feature type="transmembrane region" description="Helical" evidence="7">
    <location>
        <begin position="117"/>
        <end position="135"/>
    </location>
</feature>
<feature type="compositionally biased region" description="Basic and acidic residues" evidence="6">
    <location>
        <begin position="489"/>
        <end position="498"/>
    </location>
</feature>
<feature type="region of interest" description="Disordered" evidence="6">
    <location>
        <begin position="448"/>
        <end position="498"/>
    </location>
</feature>
<evidence type="ECO:0000313" key="10">
    <source>
        <dbReference type="Proteomes" id="UP001383192"/>
    </source>
</evidence>
<evidence type="ECO:0000259" key="8">
    <source>
        <dbReference type="PROSITE" id="PS50064"/>
    </source>
</evidence>
<evidence type="ECO:0000256" key="5">
    <source>
        <dbReference type="ARBA" id="ARBA00023242"/>
    </source>
</evidence>
<dbReference type="SMART" id="SM01336">
    <property type="entry name" value="zf-PARP"/>
    <property type="match status" value="1"/>
</dbReference>
<dbReference type="GO" id="GO:0003677">
    <property type="term" value="F:DNA binding"/>
    <property type="evidence" value="ECO:0007669"/>
    <property type="project" value="InterPro"/>
</dbReference>
<feature type="transmembrane region" description="Helical" evidence="7">
    <location>
        <begin position="45"/>
        <end position="63"/>
    </location>
</feature>
<keyword evidence="7" id="KW-1133">Transmembrane helix</keyword>